<organism evidence="5 6">
    <name type="scientific">Ralstonia pickettii OR214</name>
    <dbReference type="NCBI Taxonomy" id="1264675"/>
    <lineage>
        <taxon>Bacteria</taxon>
        <taxon>Pseudomonadati</taxon>
        <taxon>Pseudomonadota</taxon>
        <taxon>Betaproteobacteria</taxon>
        <taxon>Burkholderiales</taxon>
        <taxon>Burkholderiaceae</taxon>
        <taxon>Ralstonia</taxon>
    </lineage>
</organism>
<evidence type="ECO:0000313" key="5">
    <source>
        <dbReference type="EMBL" id="ENZ79636.1"/>
    </source>
</evidence>
<feature type="domain" description="Baseplate J-like central" evidence="3">
    <location>
        <begin position="191"/>
        <end position="288"/>
    </location>
</feature>
<dbReference type="EMBL" id="APMQ01000001">
    <property type="protein sequence ID" value="ENZ79636.1"/>
    <property type="molecule type" value="Genomic_DNA"/>
</dbReference>
<dbReference type="Pfam" id="PF26079">
    <property type="entry name" value="Baseplate_J_C"/>
    <property type="match status" value="1"/>
</dbReference>
<feature type="domain" description="Baseplate J-like C-terminal" evidence="4">
    <location>
        <begin position="295"/>
        <end position="372"/>
    </location>
</feature>
<evidence type="ECO:0000313" key="6">
    <source>
        <dbReference type="Proteomes" id="UP000013280"/>
    </source>
</evidence>
<dbReference type="PANTHER" id="PTHR37829:SF3">
    <property type="entry name" value="PROTEIN JAYE-RELATED"/>
    <property type="match status" value="1"/>
</dbReference>
<dbReference type="InterPro" id="IPR006949">
    <property type="entry name" value="Barrel_Baseplate_J-like"/>
</dbReference>
<protein>
    <submittedName>
        <fullName evidence="5">Putative phage Mu protein gp47-like protein</fullName>
    </submittedName>
</protein>
<dbReference type="PANTHER" id="PTHR37829">
    <property type="entry name" value="PHAGE-LIKE ELEMENT PBSX PROTEIN XKDT"/>
    <property type="match status" value="1"/>
</dbReference>
<evidence type="ECO:0000259" key="3">
    <source>
        <dbReference type="Pfam" id="PF26078"/>
    </source>
</evidence>
<accession>R0CSW7</accession>
<sequence>MPFARPLLTDLQTQVASDIASSVPGSDPLLRNSNLKITGNVQAGLAHLHYGYLDWIAKQAVPWTATDEYLEAWGALKSVFRKQATAATGSITFAGTSGTIPAGTTVVRGDGVTYTTNANATVSGSSVTVAVTAVAAGSAGNCASGTAMTLGTAITGIQSGGTATGAFTGGADVENNTAFSARVLTAFQTAPQGGAKGDYQTWALAVAGVTRAWVAPNGFGTGTVVVYFMMDNSEAAFNGFPQGTNGVSQYDQGPGGVPRGVVATGDQLMLANALISLQPVTALVYACAPIANTVNFTISGLSSSIPATRNAIAAAISGVFLSSGAPGGTIYLSAIESAIAAIPNTAGFVITSPAGNITNATCNIPVLGTVTYV</sequence>
<comment type="caution">
    <text evidence="5">The sequence shown here is derived from an EMBL/GenBank/DDBJ whole genome shotgun (WGS) entry which is preliminary data.</text>
</comment>
<feature type="domain" description="Baseplate protein J-like barrel" evidence="2">
    <location>
        <begin position="91"/>
        <end position="170"/>
    </location>
</feature>
<dbReference type="Pfam" id="PF26078">
    <property type="entry name" value="Baseplate_J_M"/>
    <property type="match status" value="1"/>
</dbReference>
<dbReference type="InterPro" id="IPR058531">
    <property type="entry name" value="Baseplate_J_M"/>
</dbReference>
<evidence type="ECO:0000256" key="1">
    <source>
        <dbReference type="ARBA" id="ARBA00038087"/>
    </source>
</evidence>
<dbReference type="AlphaFoldDB" id="R0CSW7"/>
<dbReference type="InterPro" id="IPR052399">
    <property type="entry name" value="Phage_Baseplate_Assmbl_Protein"/>
</dbReference>
<evidence type="ECO:0000259" key="4">
    <source>
        <dbReference type="Pfam" id="PF26079"/>
    </source>
</evidence>
<dbReference type="PATRIC" id="fig|1264675.3.peg.50"/>
<dbReference type="InterPro" id="IPR058530">
    <property type="entry name" value="Baseplate_J-like_C"/>
</dbReference>
<name>R0CSW7_RALPI</name>
<comment type="similarity">
    <text evidence="1">Belongs to the Mu gp47/PBSX XkdT family.</text>
</comment>
<evidence type="ECO:0000259" key="2">
    <source>
        <dbReference type="Pfam" id="PF04865"/>
    </source>
</evidence>
<dbReference type="Proteomes" id="UP000013280">
    <property type="component" value="Unassembled WGS sequence"/>
</dbReference>
<dbReference type="Pfam" id="PF04865">
    <property type="entry name" value="Baseplate_J"/>
    <property type="match status" value="1"/>
</dbReference>
<reference evidence="5 6" key="1">
    <citation type="journal article" date="2013" name="Genome Announc.">
        <title>Draft Genome Sequence for Ralstonia sp. Strain OR214, a Bacterium with Potential for Bioremediation.</title>
        <authorList>
            <person name="Utturkar S.M."/>
            <person name="Bollmann A."/>
            <person name="Brzoska R.M."/>
            <person name="Klingeman D.M."/>
            <person name="Epstein S.E."/>
            <person name="Palumbo A.V."/>
            <person name="Brown S.D."/>
        </authorList>
    </citation>
    <scope>NUCLEOTIDE SEQUENCE [LARGE SCALE GENOMIC DNA]</scope>
    <source>
        <strain evidence="5 6">OR214</strain>
    </source>
</reference>
<proteinExistence type="inferred from homology"/>
<gene>
    <name evidence="5" type="ORF">OR214_00053</name>
</gene>